<feature type="non-terminal residue" evidence="3">
    <location>
        <position position="565"/>
    </location>
</feature>
<comment type="caution">
    <text evidence="3">The sequence shown here is derived from an EMBL/GenBank/DDBJ whole genome shotgun (WGS) entry which is preliminary data.</text>
</comment>
<gene>
    <name evidence="3" type="ORF">JYZ213_LOCUS38256</name>
</gene>
<proteinExistence type="predicted"/>
<dbReference type="PANTHER" id="PTHR46270">
    <property type="entry name" value="ARMADILLO-TYPE FOLD-RELATED"/>
    <property type="match status" value="1"/>
</dbReference>
<evidence type="ECO:0000256" key="1">
    <source>
        <dbReference type="SAM" id="MobiDB-lite"/>
    </source>
</evidence>
<sequence>TTTLTTATTTTSITTATTTSTSTTTTSTTSTTTTPSSTTTPSTTSTTTTSTPTTTSTTTTTTTTSTSTSTTTSTISTSTTTTSATSTTTTPSTTTSTTTTTTTTTSTSTTTSTTSTTTTLTTATTTTSITTATTTSTSTTTTSTTSTTTTPSSTTTSSTTITTTTNITTMPVISTTITTTTNRTSSADGVNAIIMGQCCYRQNKNIITPVDDTDDIPMNSSIAIGQYHVMISYSLSDRSRCHRLATNLIKDGFCVWFESNPIDNEFEFNRIIHKVIDNSDCVILCISNSYSQTYRCQKEVRYASDMKKRIIMIKVEDDYVMNDWLSFIEPGKIQFQLSNNDLDFKNNYQQILKELVIDNSDCIILCVSDTYSQTYRCQKEARYASDMKKNIIMVKVTDGYRMNDWLSFIKPGKIQYNLSKNKINFKTTYQKIRQELERITKLHSFYSYRSLEASNTESTSLRTQKYRLQSSEILFYKLIDRPWCFNTAMTEGSYAWTTINSFIGLAIRTDEEIKRRYELDSDLSLMTKRRQQLSSYFNANSLDYFCKFAQRMRQNIIDWQKFCEK</sequence>
<dbReference type="SUPFAM" id="SSF52200">
    <property type="entry name" value="Toll/Interleukin receptor TIR domain"/>
    <property type="match status" value="2"/>
</dbReference>
<protein>
    <recommendedName>
        <fullName evidence="2">TIR domain-containing protein</fullName>
    </recommendedName>
</protein>
<evidence type="ECO:0000259" key="2">
    <source>
        <dbReference type="Pfam" id="PF13676"/>
    </source>
</evidence>
<dbReference type="PANTHER" id="PTHR46270:SF2">
    <property type="entry name" value="TIR DOMAIN-CONTAINING PROTEIN"/>
    <property type="match status" value="1"/>
</dbReference>
<dbReference type="Proteomes" id="UP000663845">
    <property type="component" value="Unassembled WGS sequence"/>
</dbReference>
<feature type="region of interest" description="Disordered" evidence="1">
    <location>
        <begin position="135"/>
        <end position="161"/>
    </location>
</feature>
<dbReference type="GO" id="GO:0007165">
    <property type="term" value="P:signal transduction"/>
    <property type="evidence" value="ECO:0007669"/>
    <property type="project" value="InterPro"/>
</dbReference>
<dbReference type="InterPro" id="IPR000157">
    <property type="entry name" value="TIR_dom"/>
</dbReference>
<feature type="domain" description="TIR" evidence="2">
    <location>
        <begin position="229"/>
        <end position="340"/>
    </location>
</feature>
<evidence type="ECO:0000313" key="4">
    <source>
        <dbReference type="Proteomes" id="UP000663845"/>
    </source>
</evidence>
<dbReference type="Gene3D" id="3.40.50.10140">
    <property type="entry name" value="Toll/interleukin-1 receptor homology (TIR) domain"/>
    <property type="match status" value="1"/>
</dbReference>
<accession>A0A815LEV4</accession>
<organism evidence="3 4">
    <name type="scientific">Adineta steineri</name>
    <dbReference type="NCBI Taxonomy" id="433720"/>
    <lineage>
        <taxon>Eukaryota</taxon>
        <taxon>Metazoa</taxon>
        <taxon>Spiralia</taxon>
        <taxon>Gnathifera</taxon>
        <taxon>Rotifera</taxon>
        <taxon>Eurotatoria</taxon>
        <taxon>Bdelloidea</taxon>
        <taxon>Adinetida</taxon>
        <taxon>Adinetidae</taxon>
        <taxon>Adineta</taxon>
    </lineage>
</organism>
<dbReference type="Pfam" id="PF13676">
    <property type="entry name" value="TIR_2"/>
    <property type="match status" value="1"/>
</dbReference>
<dbReference type="AlphaFoldDB" id="A0A815LEV4"/>
<evidence type="ECO:0000313" key="3">
    <source>
        <dbReference type="EMBL" id="CAF1409055.1"/>
    </source>
</evidence>
<name>A0A815LEV4_9BILA</name>
<feature type="region of interest" description="Disordered" evidence="1">
    <location>
        <begin position="19"/>
        <end position="115"/>
    </location>
</feature>
<dbReference type="EMBL" id="CAJNOG010001103">
    <property type="protein sequence ID" value="CAF1409055.1"/>
    <property type="molecule type" value="Genomic_DNA"/>
</dbReference>
<reference evidence="3" key="1">
    <citation type="submission" date="2021-02" db="EMBL/GenBank/DDBJ databases">
        <authorList>
            <person name="Nowell W R."/>
        </authorList>
    </citation>
    <scope>NUCLEOTIDE SEQUENCE</scope>
</reference>
<dbReference type="InterPro" id="IPR035897">
    <property type="entry name" value="Toll_tir_struct_dom_sf"/>
</dbReference>